<dbReference type="KEGG" id="gma:AciX8_3404"/>
<dbReference type="Proteomes" id="UP000007113">
    <property type="component" value="Chromosome"/>
</dbReference>
<keyword evidence="4 9" id="KW-0456">Lyase</keyword>
<comment type="pathway">
    <text evidence="1 9">Porphyrin-containing compound metabolism; protoporphyrin-IX biosynthesis; coproporphyrinogen-III from 5-aminolevulinate: step 3/4.</text>
</comment>
<gene>
    <name evidence="11" type="ordered locus">AciX8_3404</name>
</gene>
<dbReference type="InterPro" id="IPR036108">
    <property type="entry name" value="4pyrrol_syn_uPrphyn_synt_sf"/>
</dbReference>
<evidence type="ECO:0000313" key="12">
    <source>
        <dbReference type="Proteomes" id="UP000007113"/>
    </source>
</evidence>
<dbReference type="CDD" id="cd06578">
    <property type="entry name" value="HemD"/>
    <property type="match status" value="1"/>
</dbReference>
<evidence type="ECO:0000256" key="9">
    <source>
        <dbReference type="RuleBase" id="RU366031"/>
    </source>
</evidence>
<dbReference type="Pfam" id="PF02602">
    <property type="entry name" value="HEM4"/>
    <property type="match status" value="1"/>
</dbReference>
<accession>G8NVN0</accession>
<reference evidence="11 12" key="1">
    <citation type="submission" date="2011-11" db="EMBL/GenBank/DDBJ databases">
        <title>Complete sequence of Granulicella mallensis MP5ACTX8.</title>
        <authorList>
            <consortium name="US DOE Joint Genome Institute"/>
            <person name="Lucas S."/>
            <person name="Copeland A."/>
            <person name="Lapidus A."/>
            <person name="Cheng J.-F."/>
            <person name="Goodwin L."/>
            <person name="Pitluck S."/>
            <person name="Peters L."/>
            <person name="Lu M."/>
            <person name="Detter J.C."/>
            <person name="Han C."/>
            <person name="Tapia R."/>
            <person name="Land M."/>
            <person name="Hauser L."/>
            <person name="Kyrpides N."/>
            <person name="Ivanova N."/>
            <person name="Mikhailova N."/>
            <person name="Pagani I."/>
            <person name="Rawat S."/>
            <person name="Mannisto M."/>
            <person name="Haggblom M."/>
            <person name="Woyke T."/>
        </authorList>
    </citation>
    <scope>NUCLEOTIDE SEQUENCE [LARGE SCALE GENOMIC DNA]</scope>
    <source>
        <strain evidence="12">ATCC BAA-1857 / DSM 23137 / MP5ACTX8</strain>
    </source>
</reference>
<dbReference type="STRING" id="682795.AciX8_3404"/>
<dbReference type="Gene3D" id="3.40.50.10090">
    <property type="match status" value="2"/>
</dbReference>
<keyword evidence="5 9" id="KW-0627">Porphyrin biosynthesis</keyword>
<dbReference type="EC" id="4.2.1.75" evidence="3 9"/>
<name>G8NVN0_GRAMM</name>
<dbReference type="UniPathway" id="UPA00251">
    <property type="reaction ID" value="UER00320"/>
</dbReference>
<dbReference type="SUPFAM" id="SSF69618">
    <property type="entry name" value="HemD-like"/>
    <property type="match status" value="1"/>
</dbReference>
<feature type="domain" description="Tetrapyrrole biosynthesis uroporphyrinogen III synthase" evidence="10">
    <location>
        <begin position="16"/>
        <end position="247"/>
    </location>
</feature>
<evidence type="ECO:0000259" key="10">
    <source>
        <dbReference type="Pfam" id="PF02602"/>
    </source>
</evidence>
<sequence length="255" mass="27168">MIHPRVLVTRAPHQASELAEQLRMAGIDPILIPAIETTSPVSFAALDAALQHLDTFHWLLFTSANAVEVFARRLLSPSGVRMPRMAAVGQATARAVEAAGLTVDLIPQQAVAESFAQALLPYASQPDGSSTRFLLVRAEQARDHLPETLGAAGAEVIIAPAYRTVIPESSIPAIREMFSRPENYPDAVTFTSSSTAQNLFALLEAAGATLPPQILRVSIGPITSQTLVQLGFPPHVEAKEASVVSLAAAIVEHFK</sequence>
<dbReference type="AlphaFoldDB" id="G8NVN0"/>
<evidence type="ECO:0000256" key="3">
    <source>
        <dbReference type="ARBA" id="ARBA00013109"/>
    </source>
</evidence>
<evidence type="ECO:0000256" key="5">
    <source>
        <dbReference type="ARBA" id="ARBA00023244"/>
    </source>
</evidence>
<dbReference type="RefSeq" id="WP_014266576.1">
    <property type="nucleotide sequence ID" value="NC_016631.1"/>
</dbReference>
<dbReference type="InterPro" id="IPR003754">
    <property type="entry name" value="4pyrrol_synth_uPrphyn_synth"/>
</dbReference>
<evidence type="ECO:0000313" key="11">
    <source>
        <dbReference type="EMBL" id="AEU37702.1"/>
    </source>
</evidence>
<dbReference type="EMBL" id="CP003130">
    <property type="protein sequence ID" value="AEU37702.1"/>
    <property type="molecule type" value="Genomic_DNA"/>
</dbReference>
<dbReference type="GO" id="GO:0004852">
    <property type="term" value="F:uroporphyrinogen-III synthase activity"/>
    <property type="evidence" value="ECO:0007669"/>
    <property type="project" value="UniProtKB-UniRule"/>
</dbReference>
<evidence type="ECO:0000256" key="6">
    <source>
        <dbReference type="ARBA" id="ARBA00037589"/>
    </source>
</evidence>
<evidence type="ECO:0000256" key="1">
    <source>
        <dbReference type="ARBA" id="ARBA00004772"/>
    </source>
</evidence>
<evidence type="ECO:0000256" key="8">
    <source>
        <dbReference type="ARBA" id="ARBA00048617"/>
    </source>
</evidence>
<comment type="similarity">
    <text evidence="2 9">Belongs to the uroporphyrinogen-III synthase family.</text>
</comment>
<proteinExistence type="inferred from homology"/>
<dbReference type="GO" id="GO:0006780">
    <property type="term" value="P:uroporphyrinogen III biosynthetic process"/>
    <property type="evidence" value="ECO:0007669"/>
    <property type="project" value="UniProtKB-UniRule"/>
</dbReference>
<organism evidence="11 12">
    <name type="scientific">Granulicella mallensis (strain ATCC BAA-1857 / DSM 23137 / MP5ACTX8)</name>
    <dbReference type="NCBI Taxonomy" id="682795"/>
    <lineage>
        <taxon>Bacteria</taxon>
        <taxon>Pseudomonadati</taxon>
        <taxon>Acidobacteriota</taxon>
        <taxon>Terriglobia</taxon>
        <taxon>Terriglobales</taxon>
        <taxon>Acidobacteriaceae</taxon>
        <taxon>Granulicella</taxon>
    </lineage>
</organism>
<comment type="function">
    <text evidence="6 9">Catalyzes cyclization of the linear tetrapyrrole, hydroxymethylbilane, to the macrocyclic uroporphyrinogen III.</text>
</comment>
<keyword evidence="12" id="KW-1185">Reference proteome</keyword>
<dbReference type="InterPro" id="IPR039793">
    <property type="entry name" value="UROS/Hem4"/>
</dbReference>
<evidence type="ECO:0000256" key="2">
    <source>
        <dbReference type="ARBA" id="ARBA00008133"/>
    </source>
</evidence>
<dbReference type="GO" id="GO:0006782">
    <property type="term" value="P:protoporphyrinogen IX biosynthetic process"/>
    <property type="evidence" value="ECO:0007669"/>
    <property type="project" value="UniProtKB-UniRule"/>
</dbReference>
<comment type="catalytic activity">
    <reaction evidence="8 9">
        <text>hydroxymethylbilane = uroporphyrinogen III + H2O</text>
        <dbReference type="Rhea" id="RHEA:18965"/>
        <dbReference type="ChEBI" id="CHEBI:15377"/>
        <dbReference type="ChEBI" id="CHEBI:57308"/>
        <dbReference type="ChEBI" id="CHEBI:57845"/>
        <dbReference type="EC" id="4.2.1.75"/>
    </reaction>
</comment>
<evidence type="ECO:0000256" key="4">
    <source>
        <dbReference type="ARBA" id="ARBA00023239"/>
    </source>
</evidence>
<dbReference type="HOGENOM" id="CLU_011276_9_5_0"/>
<protein>
    <recommendedName>
        <fullName evidence="7 9">Uroporphyrinogen-III synthase</fullName>
        <ecNumber evidence="3 9">4.2.1.75</ecNumber>
    </recommendedName>
</protein>
<dbReference type="PANTHER" id="PTHR38042">
    <property type="entry name" value="UROPORPHYRINOGEN-III SYNTHASE, CHLOROPLASTIC"/>
    <property type="match status" value="1"/>
</dbReference>
<evidence type="ECO:0000256" key="7">
    <source>
        <dbReference type="ARBA" id="ARBA00040167"/>
    </source>
</evidence>
<dbReference type="PANTHER" id="PTHR38042:SF1">
    <property type="entry name" value="UROPORPHYRINOGEN-III SYNTHASE, CHLOROPLASTIC"/>
    <property type="match status" value="1"/>
</dbReference>
<dbReference type="eggNOG" id="COG1587">
    <property type="taxonomic scope" value="Bacteria"/>
</dbReference>